<sequence>MSRKSTLPKRLQPMLASLTDAPFDDPGRVFEDKYDGFRMVSDTAATLRYLPPRPRHPHPTLVAALTDLDNSVVGARLEGDKSRPRPPFSPWWIINRILAAGALETMNEEERAVVMVMIIPAPGRARSSIYAASTSCSSEAEVCVSADQQPPNGESKCNE</sequence>
<protein>
    <recommendedName>
        <fullName evidence="3">ATP-dependent DNA ligase family profile domain-containing protein</fullName>
    </recommendedName>
</protein>
<evidence type="ECO:0008006" key="3">
    <source>
        <dbReference type="Google" id="ProtNLM"/>
    </source>
</evidence>
<accession>A0ABV4F636</accession>
<reference evidence="1 2" key="1">
    <citation type="submission" date="2024-07" db="EMBL/GenBank/DDBJ databases">
        <title>Genomic Encyclopedia of Type Strains, Phase V (KMG-V): Genome sequencing to study the core and pangenomes of soil and plant-associated prokaryotes.</title>
        <authorList>
            <person name="Whitman W."/>
        </authorList>
    </citation>
    <scope>NUCLEOTIDE SEQUENCE [LARGE SCALE GENOMIC DNA]</scope>
    <source>
        <strain evidence="1 2">USDA 415</strain>
    </source>
</reference>
<organism evidence="1 2">
    <name type="scientific">Bradyrhizobium elkanii</name>
    <dbReference type="NCBI Taxonomy" id="29448"/>
    <lineage>
        <taxon>Bacteria</taxon>
        <taxon>Pseudomonadati</taxon>
        <taxon>Pseudomonadota</taxon>
        <taxon>Alphaproteobacteria</taxon>
        <taxon>Hyphomicrobiales</taxon>
        <taxon>Nitrobacteraceae</taxon>
        <taxon>Bradyrhizobium</taxon>
    </lineage>
</organism>
<proteinExistence type="predicted"/>
<dbReference type="EMBL" id="JBGBZA010000002">
    <property type="protein sequence ID" value="MEY9318751.1"/>
    <property type="molecule type" value="Genomic_DNA"/>
</dbReference>
<dbReference type="RefSeq" id="WP_225162351.1">
    <property type="nucleotide sequence ID" value="NZ_JANUCY010000001.1"/>
</dbReference>
<evidence type="ECO:0000313" key="1">
    <source>
        <dbReference type="EMBL" id="MEY9318751.1"/>
    </source>
</evidence>
<dbReference type="Proteomes" id="UP001565471">
    <property type="component" value="Unassembled WGS sequence"/>
</dbReference>
<name>A0ABV4F636_BRAEL</name>
<evidence type="ECO:0000313" key="2">
    <source>
        <dbReference type="Proteomes" id="UP001565471"/>
    </source>
</evidence>
<keyword evidence="2" id="KW-1185">Reference proteome</keyword>
<gene>
    <name evidence="1" type="ORF">ABIF29_005550</name>
</gene>
<comment type="caution">
    <text evidence="1">The sequence shown here is derived from an EMBL/GenBank/DDBJ whole genome shotgun (WGS) entry which is preliminary data.</text>
</comment>